<dbReference type="PANTHER" id="PTHR43792">
    <property type="entry name" value="GNAT FAMILY, PUTATIVE (AFU_ORTHOLOGUE AFUA_3G00765)-RELATED-RELATED"/>
    <property type="match status" value="1"/>
</dbReference>
<dbReference type="Proteomes" id="UP000202440">
    <property type="component" value="Chromosome"/>
</dbReference>
<dbReference type="SUPFAM" id="SSF55729">
    <property type="entry name" value="Acyl-CoA N-acyltransferases (Nat)"/>
    <property type="match status" value="1"/>
</dbReference>
<keyword evidence="3" id="KW-1185">Reference proteome</keyword>
<dbReference type="RefSeq" id="WP_094059662.1">
    <property type="nucleotide sequence ID" value="NZ_CP022530.1"/>
</dbReference>
<feature type="domain" description="N-acetyltransferase" evidence="1">
    <location>
        <begin position="10"/>
        <end position="171"/>
    </location>
</feature>
<reference evidence="2 3" key="1">
    <citation type="submission" date="2017-07" db="EMBL/GenBank/DDBJ databases">
        <title>Annotated genome sequence of Bacterioplanes sanyensis isolated from Red Sea.</title>
        <authorList>
            <person name="Rehman Z.U."/>
        </authorList>
    </citation>
    <scope>NUCLEOTIDE SEQUENCE [LARGE SCALE GENOMIC DNA]</scope>
    <source>
        <strain evidence="2 3">NV9</strain>
    </source>
</reference>
<dbReference type="EMBL" id="CP022530">
    <property type="protein sequence ID" value="ASP38470.1"/>
    <property type="molecule type" value="Genomic_DNA"/>
</dbReference>
<dbReference type="GO" id="GO:0016747">
    <property type="term" value="F:acyltransferase activity, transferring groups other than amino-acyl groups"/>
    <property type="evidence" value="ECO:0007669"/>
    <property type="project" value="InterPro"/>
</dbReference>
<evidence type="ECO:0000313" key="3">
    <source>
        <dbReference type="Proteomes" id="UP000202440"/>
    </source>
</evidence>
<dbReference type="KEGG" id="bsan:CHH28_07195"/>
<dbReference type="InterPro" id="IPR051531">
    <property type="entry name" value="N-acetyltransferase"/>
</dbReference>
<dbReference type="InterPro" id="IPR000182">
    <property type="entry name" value="GNAT_dom"/>
</dbReference>
<dbReference type="OrthoDB" id="9801656at2"/>
<protein>
    <submittedName>
        <fullName evidence="2">GNAT family N-acetyltransferase</fullName>
    </submittedName>
</protein>
<accession>A0A222FI71</accession>
<dbReference type="Gene3D" id="3.40.630.30">
    <property type="match status" value="1"/>
</dbReference>
<dbReference type="Pfam" id="PF13302">
    <property type="entry name" value="Acetyltransf_3"/>
    <property type="match status" value="1"/>
</dbReference>
<evidence type="ECO:0000259" key="1">
    <source>
        <dbReference type="PROSITE" id="PS51186"/>
    </source>
</evidence>
<name>A0A222FI71_9GAMM</name>
<evidence type="ECO:0000313" key="2">
    <source>
        <dbReference type="EMBL" id="ASP38470.1"/>
    </source>
</evidence>
<dbReference type="AlphaFoldDB" id="A0A222FI71"/>
<proteinExistence type="predicted"/>
<dbReference type="InterPro" id="IPR016181">
    <property type="entry name" value="Acyl_CoA_acyltransferase"/>
</dbReference>
<sequence length="171" mass="18690">MQPIITTSRLKLRPFTALDAARVAELAGDSRIAAMTANIPHPYQQSDATLWIARHASLFSTGRGVVYAIVVSDSDELVGAVSLPVIDQGTGTLGYWLGVDYWGLGYATEAAKALVDFAKQHLGLLQLKVMHLKENQRSRAVVKKLGVTYIGEQMNRMQGQDREVCVYLSAV</sequence>
<organism evidence="2 3">
    <name type="scientific">Bacterioplanes sanyensis</name>
    <dbReference type="NCBI Taxonomy" id="1249553"/>
    <lineage>
        <taxon>Bacteria</taxon>
        <taxon>Pseudomonadati</taxon>
        <taxon>Pseudomonadota</taxon>
        <taxon>Gammaproteobacteria</taxon>
        <taxon>Oceanospirillales</taxon>
        <taxon>Oceanospirillaceae</taxon>
        <taxon>Bacterioplanes</taxon>
    </lineage>
</organism>
<gene>
    <name evidence="2" type="ORF">CHH28_07195</name>
</gene>
<keyword evidence="2" id="KW-0808">Transferase</keyword>
<dbReference type="PROSITE" id="PS51186">
    <property type="entry name" value="GNAT"/>
    <property type="match status" value="1"/>
</dbReference>